<keyword evidence="1" id="KW-1133">Transmembrane helix</keyword>
<name>A0ABQ9YUQ8_9CRUS</name>
<keyword evidence="3" id="KW-1185">Reference proteome</keyword>
<evidence type="ECO:0000313" key="3">
    <source>
        <dbReference type="Proteomes" id="UP001234178"/>
    </source>
</evidence>
<evidence type="ECO:0000313" key="2">
    <source>
        <dbReference type="EMBL" id="KAK4004374.1"/>
    </source>
</evidence>
<reference evidence="2 3" key="1">
    <citation type="journal article" date="2023" name="Nucleic Acids Res.">
        <title>The hologenome of Daphnia magna reveals possible DNA methylation and microbiome-mediated evolution of the host genome.</title>
        <authorList>
            <person name="Chaturvedi A."/>
            <person name="Li X."/>
            <person name="Dhandapani V."/>
            <person name="Marshall H."/>
            <person name="Kissane S."/>
            <person name="Cuenca-Cambronero M."/>
            <person name="Asole G."/>
            <person name="Calvet F."/>
            <person name="Ruiz-Romero M."/>
            <person name="Marangio P."/>
            <person name="Guigo R."/>
            <person name="Rago D."/>
            <person name="Mirbahai L."/>
            <person name="Eastwood N."/>
            <person name="Colbourne J.K."/>
            <person name="Zhou J."/>
            <person name="Mallon E."/>
            <person name="Orsini L."/>
        </authorList>
    </citation>
    <scope>NUCLEOTIDE SEQUENCE [LARGE SCALE GENOMIC DNA]</scope>
    <source>
        <strain evidence="2">LRV0_1</strain>
    </source>
</reference>
<protein>
    <submittedName>
        <fullName evidence="2">Uncharacterized protein</fullName>
    </submittedName>
</protein>
<proteinExistence type="predicted"/>
<keyword evidence="1" id="KW-0472">Membrane</keyword>
<evidence type="ECO:0000256" key="1">
    <source>
        <dbReference type="SAM" id="Phobius"/>
    </source>
</evidence>
<dbReference type="Proteomes" id="UP001234178">
    <property type="component" value="Unassembled WGS sequence"/>
</dbReference>
<organism evidence="2 3">
    <name type="scientific">Daphnia magna</name>
    <dbReference type="NCBI Taxonomy" id="35525"/>
    <lineage>
        <taxon>Eukaryota</taxon>
        <taxon>Metazoa</taxon>
        <taxon>Ecdysozoa</taxon>
        <taxon>Arthropoda</taxon>
        <taxon>Crustacea</taxon>
        <taxon>Branchiopoda</taxon>
        <taxon>Diplostraca</taxon>
        <taxon>Cladocera</taxon>
        <taxon>Anomopoda</taxon>
        <taxon>Daphniidae</taxon>
        <taxon>Daphnia</taxon>
    </lineage>
</organism>
<gene>
    <name evidence="2" type="ORF">OUZ56_006110</name>
</gene>
<keyword evidence="1" id="KW-0812">Transmembrane</keyword>
<comment type="caution">
    <text evidence="2">The sequence shown here is derived from an EMBL/GenBank/DDBJ whole genome shotgun (WGS) entry which is preliminary data.</text>
</comment>
<sequence>MYLVQHILVDEDGPSKFLLACMLHFRFGNLVIAPPDAASNRYHVVFILLSLASLQVGFIAPCPFLSNTNARTSYPEITDRDRKIWSDDNETPERDDISRLNTNFVEERPFIVNPHP</sequence>
<accession>A0ABQ9YUQ8</accession>
<dbReference type="EMBL" id="JAOYFB010000001">
    <property type="protein sequence ID" value="KAK4004374.1"/>
    <property type="molecule type" value="Genomic_DNA"/>
</dbReference>
<feature type="transmembrane region" description="Helical" evidence="1">
    <location>
        <begin position="44"/>
        <end position="65"/>
    </location>
</feature>